<dbReference type="EMBL" id="JXTB01000279">
    <property type="protein sequence ID" value="PON48299.1"/>
    <property type="molecule type" value="Genomic_DNA"/>
</dbReference>
<sequence length="98" mass="10800">MPPPRNNPRMNVDASVDEKEGLIGIGVVILLSVRPLVREGTRFALSHGFAISEVENNSKKTCSALQFFESLKKESSILSDIVEPISIILVTWIDLSSF</sequence>
<comment type="caution">
    <text evidence="1">The sequence shown here is derived from an EMBL/GenBank/DDBJ whole genome shotgun (WGS) entry which is preliminary data.</text>
</comment>
<accession>A0A2P5BHM0</accession>
<feature type="non-terminal residue" evidence="1">
    <location>
        <position position="98"/>
    </location>
</feature>
<dbReference type="AlphaFoldDB" id="A0A2P5BHM0"/>
<dbReference type="Proteomes" id="UP000237105">
    <property type="component" value="Unassembled WGS sequence"/>
</dbReference>
<name>A0A2P5BHM0_PARAD</name>
<keyword evidence="2" id="KW-1185">Reference proteome</keyword>
<gene>
    <name evidence="1" type="ORF">PanWU01x14_238280</name>
</gene>
<evidence type="ECO:0000313" key="2">
    <source>
        <dbReference type="Proteomes" id="UP000237105"/>
    </source>
</evidence>
<evidence type="ECO:0000313" key="1">
    <source>
        <dbReference type="EMBL" id="PON48299.1"/>
    </source>
</evidence>
<proteinExistence type="predicted"/>
<protein>
    <submittedName>
        <fullName evidence="1">Uncharacterized protein</fullName>
    </submittedName>
</protein>
<organism evidence="1 2">
    <name type="scientific">Parasponia andersonii</name>
    <name type="common">Sponia andersonii</name>
    <dbReference type="NCBI Taxonomy" id="3476"/>
    <lineage>
        <taxon>Eukaryota</taxon>
        <taxon>Viridiplantae</taxon>
        <taxon>Streptophyta</taxon>
        <taxon>Embryophyta</taxon>
        <taxon>Tracheophyta</taxon>
        <taxon>Spermatophyta</taxon>
        <taxon>Magnoliopsida</taxon>
        <taxon>eudicotyledons</taxon>
        <taxon>Gunneridae</taxon>
        <taxon>Pentapetalae</taxon>
        <taxon>rosids</taxon>
        <taxon>fabids</taxon>
        <taxon>Rosales</taxon>
        <taxon>Cannabaceae</taxon>
        <taxon>Parasponia</taxon>
    </lineage>
</organism>
<reference evidence="2" key="1">
    <citation type="submission" date="2016-06" db="EMBL/GenBank/DDBJ databases">
        <title>Parallel loss of symbiosis genes in relatives of nitrogen-fixing non-legume Parasponia.</title>
        <authorList>
            <person name="Van Velzen R."/>
            <person name="Holmer R."/>
            <person name="Bu F."/>
            <person name="Rutten L."/>
            <person name="Van Zeijl A."/>
            <person name="Liu W."/>
            <person name="Santuari L."/>
            <person name="Cao Q."/>
            <person name="Sharma T."/>
            <person name="Shen D."/>
            <person name="Roswanjaya Y."/>
            <person name="Wardhani T."/>
            <person name="Kalhor M.S."/>
            <person name="Jansen J."/>
            <person name="Van den Hoogen J."/>
            <person name="Gungor B."/>
            <person name="Hartog M."/>
            <person name="Hontelez J."/>
            <person name="Verver J."/>
            <person name="Yang W.-C."/>
            <person name="Schijlen E."/>
            <person name="Repin R."/>
            <person name="Schilthuizen M."/>
            <person name="Schranz E."/>
            <person name="Heidstra R."/>
            <person name="Miyata K."/>
            <person name="Fedorova E."/>
            <person name="Kohlen W."/>
            <person name="Bisseling T."/>
            <person name="Smit S."/>
            <person name="Geurts R."/>
        </authorList>
    </citation>
    <scope>NUCLEOTIDE SEQUENCE [LARGE SCALE GENOMIC DNA]</scope>
    <source>
        <strain evidence="2">cv. WU1-14</strain>
    </source>
</reference>